<organism evidence="9 10">
    <name type="scientific">Umezawaea tangerina</name>
    <dbReference type="NCBI Taxonomy" id="84725"/>
    <lineage>
        <taxon>Bacteria</taxon>
        <taxon>Bacillati</taxon>
        <taxon>Actinomycetota</taxon>
        <taxon>Actinomycetes</taxon>
        <taxon>Pseudonocardiales</taxon>
        <taxon>Pseudonocardiaceae</taxon>
        <taxon>Umezawaea</taxon>
    </lineage>
</organism>
<gene>
    <name evidence="9" type="ORF">CLV43_106320</name>
</gene>
<comment type="similarity">
    <text evidence="1">Belongs to the pectinesterase family.</text>
</comment>
<keyword evidence="4 5" id="KW-0456">Lyase</keyword>
<dbReference type="InterPro" id="IPR012334">
    <property type="entry name" value="Pectin_lyas_fold"/>
</dbReference>
<dbReference type="Pfam" id="PF00544">
    <property type="entry name" value="Pectate_lyase_4"/>
    <property type="match status" value="1"/>
</dbReference>
<keyword evidence="7" id="KW-0732">Signal</keyword>
<feature type="domain" description="Pectate lyase" evidence="8">
    <location>
        <begin position="119"/>
        <end position="360"/>
    </location>
</feature>
<dbReference type="Pfam" id="PF01095">
    <property type="entry name" value="Pectinesterase"/>
    <property type="match status" value="1"/>
</dbReference>
<evidence type="ECO:0000256" key="7">
    <source>
        <dbReference type="SAM" id="SignalP"/>
    </source>
</evidence>
<dbReference type="SUPFAM" id="SSF51126">
    <property type="entry name" value="Pectin lyase-like"/>
    <property type="match status" value="2"/>
</dbReference>
<accession>A0A2T0T4M2</accession>
<evidence type="ECO:0000259" key="8">
    <source>
        <dbReference type="SMART" id="SM00656"/>
    </source>
</evidence>
<dbReference type="AlphaFoldDB" id="A0A2T0T4M2"/>
<keyword evidence="5" id="KW-0624">Polysaccharide degradation</keyword>
<evidence type="ECO:0000256" key="1">
    <source>
        <dbReference type="ARBA" id="ARBA00008891"/>
    </source>
</evidence>
<sequence>MRLTRYALALSTALVVVGAPTAGASAPDPGRQVLPSDDGWASSGTGTTGGSAATAEHVHVVRNRAELVTALADTALADTAPKIVYVEGVVDANTDATGKSLSCTDYATDGYTLDGYLAAYDPAVWGRDLEPSGPLEDARAASAKRQTATIGLPVTANTTIVGRGRGAGITGGSLRIHGVDNVIVRNLTFSDTRDCFPQWDPNDNSPGEAPGNWNSLYDSVSLQGATHVWVEGNTFTDQPNPDSAAPVYFDRPYQRHDGQLDITNGSDLVTVSRNLFTDHDKTMLIGSSNSSTVDPGKLRVSVHHNVFRGTQERSPRVRFGQVHVYDNLYEPRADLVYNWGVGVSSKIYAENNYFRLREGVKPELALYNWGGTAITERGTLVDGRPTSLLAAFNAANPTKVLGDDVGWTPTLNRGLEPAWRIARLKAGAQAAPKRIRVEGVGEYATVQSAIDAAPAGGTVTLQRGVYHEVVTVPASKTGLVLRGATGKASDVVIDFDNASGTKKPDGTTYGTTGSATATIAADDFTARDLTFRNSFDRAAHPEITATQAVAMKATGDRMLFDRVTFLSHQDTLYADSPSAATRARQYYRNCSISGDVDFMFGRATAVFDHATITALDRGGNPNGYLTAASTKRDNPFGFLVVNSTVVSSAKAATYYLGRPWHPGNDPDSIAQVVFRETVLPAAVKSTPWTDMSGFSWKDARFAEYHNTGAGSGTGTDRPQLSAADAAKYTVRAYLAGGDGWNPA</sequence>
<dbReference type="InterPro" id="IPR000070">
    <property type="entry name" value="Pectinesterase_cat"/>
</dbReference>
<dbReference type="GO" id="GO:0030599">
    <property type="term" value="F:pectinesterase activity"/>
    <property type="evidence" value="ECO:0007669"/>
    <property type="project" value="InterPro"/>
</dbReference>
<evidence type="ECO:0000256" key="4">
    <source>
        <dbReference type="ARBA" id="ARBA00023239"/>
    </source>
</evidence>
<dbReference type="GO" id="GO:0016829">
    <property type="term" value="F:lyase activity"/>
    <property type="evidence" value="ECO:0007669"/>
    <property type="project" value="UniProtKB-KW"/>
</dbReference>
<feature type="chain" id="PRO_5015555811" evidence="7">
    <location>
        <begin position="25"/>
        <end position="743"/>
    </location>
</feature>
<keyword evidence="3" id="KW-0063">Aspartyl esterase</keyword>
<feature type="compositionally biased region" description="Low complexity" evidence="6">
    <location>
        <begin position="41"/>
        <end position="53"/>
    </location>
</feature>
<keyword evidence="10" id="KW-1185">Reference proteome</keyword>
<dbReference type="PANTHER" id="PTHR31321">
    <property type="entry name" value="ACYL-COA THIOESTER HYDROLASE YBHC-RELATED"/>
    <property type="match status" value="1"/>
</dbReference>
<evidence type="ECO:0000256" key="5">
    <source>
        <dbReference type="RuleBase" id="RU361173"/>
    </source>
</evidence>
<dbReference type="Proteomes" id="UP000239494">
    <property type="component" value="Unassembled WGS sequence"/>
</dbReference>
<dbReference type="RefSeq" id="WP_211304469.1">
    <property type="nucleotide sequence ID" value="NZ_PVTF01000006.1"/>
</dbReference>
<evidence type="ECO:0000313" key="9">
    <source>
        <dbReference type="EMBL" id="PRY40579.1"/>
    </source>
</evidence>
<keyword evidence="5" id="KW-0119">Carbohydrate metabolism</keyword>
<dbReference type="SMART" id="SM00656">
    <property type="entry name" value="Amb_all"/>
    <property type="match status" value="1"/>
</dbReference>
<dbReference type="PANTHER" id="PTHR31321:SF57">
    <property type="entry name" value="PECTINESTERASE 53-RELATED"/>
    <property type="match status" value="1"/>
</dbReference>
<comment type="subcellular location">
    <subcellularLocation>
        <location evidence="5">Secreted</location>
    </subcellularLocation>
</comment>
<feature type="signal peptide" evidence="7">
    <location>
        <begin position="1"/>
        <end position="24"/>
    </location>
</feature>
<evidence type="ECO:0000256" key="3">
    <source>
        <dbReference type="ARBA" id="ARBA00023085"/>
    </source>
</evidence>
<dbReference type="GO" id="GO:0005576">
    <property type="term" value="C:extracellular region"/>
    <property type="evidence" value="ECO:0007669"/>
    <property type="project" value="UniProtKB-SubCell"/>
</dbReference>
<dbReference type="GO" id="GO:0042545">
    <property type="term" value="P:cell wall modification"/>
    <property type="evidence" value="ECO:0007669"/>
    <property type="project" value="InterPro"/>
</dbReference>
<dbReference type="GO" id="GO:0000272">
    <property type="term" value="P:polysaccharide catabolic process"/>
    <property type="evidence" value="ECO:0007669"/>
    <property type="project" value="UniProtKB-KW"/>
</dbReference>
<dbReference type="InterPro" id="IPR002022">
    <property type="entry name" value="Pec_lyase"/>
</dbReference>
<dbReference type="Gene3D" id="2.160.20.10">
    <property type="entry name" value="Single-stranded right-handed beta-helix, Pectin lyase-like"/>
    <property type="match status" value="2"/>
</dbReference>
<evidence type="ECO:0000313" key="10">
    <source>
        <dbReference type="Proteomes" id="UP000239494"/>
    </source>
</evidence>
<proteinExistence type="inferred from homology"/>
<dbReference type="GO" id="GO:0009279">
    <property type="term" value="C:cell outer membrane"/>
    <property type="evidence" value="ECO:0007669"/>
    <property type="project" value="TreeGrafter"/>
</dbReference>
<dbReference type="EMBL" id="PVTF01000006">
    <property type="protein sequence ID" value="PRY40579.1"/>
    <property type="molecule type" value="Genomic_DNA"/>
</dbReference>
<evidence type="ECO:0000256" key="2">
    <source>
        <dbReference type="ARBA" id="ARBA00022801"/>
    </source>
</evidence>
<feature type="region of interest" description="Disordered" evidence="6">
    <location>
        <begin position="22"/>
        <end position="53"/>
    </location>
</feature>
<protein>
    <submittedName>
        <fullName evidence="9">Pectate lyase</fullName>
    </submittedName>
</protein>
<evidence type="ECO:0000256" key="6">
    <source>
        <dbReference type="SAM" id="MobiDB-lite"/>
    </source>
</evidence>
<keyword evidence="5" id="KW-0964">Secreted</keyword>
<comment type="similarity">
    <text evidence="5">Belongs to the polysaccharide lyase 1 family.</text>
</comment>
<name>A0A2T0T4M2_9PSEU</name>
<reference evidence="9 10" key="1">
    <citation type="submission" date="2018-03" db="EMBL/GenBank/DDBJ databases">
        <title>Genomic Encyclopedia of Archaeal and Bacterial Type Strains, Phase II (KMG-II): from individual species to whole genera.</title>
        <authorList>
            <person name="Goeker M."/>
        </authorList>
    </citation>
    <scope>NUCLEOTIDE SEQUENCE [LARGE SCALE GENOMIC DNA]</scope>
    <source>
        <strain evidence="9 10">DSM 44720</strain>
    </source>
</reference>
<dbReference type="InterPro" id="IPR011050">
    <property type="entry name" value="Pectin_lyase_fold/virulence"/>
</dbReference>
<comment type="caution">
    <text evidence="9">The sequence shown here is derived from an EMBL/GenBank/DDBJ whole genome shotgun (WGS) entry which is preliminary data.</text>
</comment>
<keyword evidence="2" id="KW-0378">Hydrolase</keyword>